<protein>
    <submittedName>
        <fullName evidence="2">Uncharacterized protein</fullName>
    </submittedName>
</protein>
<comment type="caution">
    <text evidence="2">The sequence shown here is derived from an EMBL/GenBank/DDBJ whole genome shotgun (WGS) entry which is preliminary data.</text>
</comment>
<proteinExistence type="predicted"/>
<evidence type="ECO:0000313" key="3">
    <source>
        <dbReference type="Proteomes" id="UP000600214"/>
    </source>
</evidence>
<dbReference type="Proteomes" id="UP000600214">
    <property type="component" value="Unassembled WGS sequence"/>
</dbReference>
<dbReference type="EMBL" id="BMIA01000009">
    <property type="protein sequence ID" value="GGH55667.1"/>
    <property type="molecule type" value="Genomic_DNA"/>
</dbReference>
<name>A0ABQ1ZAL9_9BACT</name>
<keyword evidence="3" id="KW-1185">Reference proteome</keyword>
<organism evidence="2 3">
    <name type="scientific">Dyadobacter endophyticus</name>
    <dbReference type="NCBI Taxonomy" id="1749036"/>
    <lineage>
        <taxon>Bacteria</taxon>
        <taxon>Pseudomonadati</taxon>
        <taxon>Bacteroidota</taxon>
        <taxon>Cytophagia</taxon>
        <taxon>Cytophagales</taxon>
        <taxon>Spirosomataceae</taxon>
        <taxon>Dyadobacter</taxon>
    </lineage>
</organism>
<keyword evidence="1" id="KW-0175">Coiled coil</keyword>
<evidence type="ECO:0000256" key="1">
    <source>
        <dbReference type="SAM" id="Coils"/>
    </source>
</evidence>
<dbReference type="RefSeq" id="WP_188939347.1">
    <property type="nucleotide sequence ID" value="NZ_BMIA01000009.1"/>
</dbReference>
<gene>
    <name evidence="2" type="ORF">GCM10007423_63450</name>
</gene>
<accession>A0ABQ1ZAL9</accession>
<reference evidence="3" key="1">
    <citation type="journal article" date="2019" name="Int. J. Syst. Evol. Microbiol.">
        <title>The Global Catalogue of Microorganisms (GCM) 10K type strain sequencing project: providing services to taxonomists for standard genome sequencing and annotation.</title>
        <authorList>
            <consortium name="The Broad Institute Genomics Platform"/>
            <consortium name="The Broad Institute Genome Sequencing Center for Infectious Disease"/>
            <person name="Wu L."/>
            <person name="Ma J."/>
        </authorList>
    </citation>
    <scope>NUCLEOTIDE SEQUENCE [LARGE SCALE GENOMIC DNA]</scope>
    <source>
        <strain evidence="3">CGMCC 1.15288</strain>
    </source>
</reference>
<sequence length="119" mass="13932">MKEILLRNLNAENKADIREILEDYLSRDYVRTTNGSTAVEQLIREFHRNEIRTKTEIDKLNEQLREMRGRIRNLTDENQAYESKHKAFVSSFNNLIGHSSPAKNSVFVNSLTDLLNHRS</sequence>
<feature type="coiled-coil region" evidence="1">
    <location>
        <begin position="50"/>
        <end position="84"/>
    </location>
</feature>
<evidence type="ECO:0000313" key="2">
    <source>
        <dbReference type="EMBL" id="GGH55667.1"/>
    </source>
</evidence>